<protein>
    <submittedName>
        <fullName evidence="4">CPBP family intramembrane metalloprotease</fullName>
    </submittedName>
</protein>
<keyword evidence="2" id="KW-1133">Transmembrane helix</keyword>
<dbReference type="AlphaFoldDB" id="A0AAN0MHE6"/>
<evidence type="ECO:0000313" key="5">
    <source>
        <dbReference type="Proteomes" id="UP001431656"/>
    </source>
</evidence>
<feature type="transmembrane region" description="Helical" evidence="2">
    <location>
        <begin position="116"/>
        <end position="145"/>
    </location>
</feature>
<evidence type="ECO:0000313" key="4">
    <source>
        <dbReference type="EMBL" id="BEH02697.1"/>
    </source>
</evidence>
<gene>
    <name evidence="4" type="ORF">brsh051_19780</name>
</gene>
<dbReference type="GO" id="GO:0080120">
    <property type="term" value="P:CAAX-box protein maturation"/>
    <property type="evidence" value="ECO:0007669"/>
    <property type="project" value="UniProtKB-ARBA"/>
</dbReference>
<feature type="transmembrane region" description="Helical" evidence="2">
    <location>
        <begin position="309"/>
        <end position="332"/>
    </location>
</feature>
<dbReference type="GO" id="GO:0004175">
    <property type="term" value="F:endopeptidase activity"/>
    <property type="evidence" value="ECO:0007669"/>
    <property type="project" value="UniProtKB-ARBA"/>
</dbReference>
<dbReference type="InterPro" id="IPR003675">
    <property type="entry name" value="Rce1/LyrA-like_dom"/>
</dbReference>
<name>A0AAN0MHE6_9ACTN</name>
<dbReference type="PANTHER" id="PTHR35797">
    <property type="entry name" value="PROTEASE-RELATED"/>
    <property type="match status" value="1"/>
</dbReference>
<reference evidence="4" key="1">
    <citation type="journal article" date="2024" name="Int. J. Syst. Evol. Microbiol.">
        <title>Brooklawnia propionicigenes sp. nov., a facultatively anaerobic, propionate-producing bacterium isolated from a methanogenic reactor treating waste from cattle farms.</title>
        <authorList>
            <person name="Akita Y."/>
            <person name="Ueki A."/>
            <person name="Tonouchi A."/>
            <person name="Sugawara Y."/>
            <person name="Honma S."/>
            <person name="Kaku N."/>
            <person name="Ueki K."/>
        </authorList>
    </citation>
    <scope>NUCLEOTIDE SEQUENCE</scope>
    <source>
        <strain evidence="4">SH051</strain>
    </source>
</reference>
<feature type="transmembrane region" description="Helical" evidence="2">
    <location>
        <begin position="70"/>
        <end position="95"/>
    </location>
</feature>
<feature type="transmembrane region" description="Helical" evidence="2">
    <location>
        <begin position="247"/>
        <end position="268"/>
    </location>
</feature>
<feature type="domain" description="CAAX prenyl protease 2/Lysostaphin resistance protein A-like" evidence="3">
    <location>
        <begin position="186"/>
        <end position="287"/>
    </location>
</feature>
<dbReference type="Proteomes" id="UP001431656">
    <property type="component" value="Chromosome"/>
</dbReference>
<dbReference type="EMBL" id="AP028056">
    <property type="protein sequence ID" value="BEH02697.1"/>
    <property type="molecule type" value="Genomic_DNA"/>
</dbReference>
<dbReference type="Pfam" id="PF02517">
    <property type="entry name" value="Rce1-like"/>
    <property type="match status" value="1"/>
</dbReference>
<feature type="transmembrane region" description="Helical" evidence="2">
    <location>
        <begin position="219"/>
        <end position="241"/>
    </location>
</feature>
<keyword evidence="5" id="KW-1185">Reference proteome</keyword>
<proteinExistence type="predicted"/>
<keyword evidence="4" id="KW-0482">Metalloprotease</keyword>
<dbReference type="PANTHER" id="PTHR35797:SF1">
    <property type="entry name" value="PROTEASE"/>
    <property type="match status" value="1"/>
</dbReference>
<dbReference type="KEGG" id="broo:brsh051_19780"/>
<dbReference type="RefSeq" id="WP_286264561.1">
    <property type="nucleotide sequence ID" value="NZ_AP028056.1"/>
</dbReference>
<feature type="transmembrane region" description="Helical" evidence="2">
    <location>
        <begin position="275"/>
        <end position="297"/>
    </location>
</feature>
<accession>A0AAN0MHE6</accession>
<feature type="transmembrane region" description="Helical" evidence="2">
    <location>
        <begin position="177"/>
        <end position="198"/>
    </location>
</feature>
<evidence type="ECO:0000256" key="2">
    <source>
        <dbReference type="SAM" id="Phobius"/>
    </source>
</evidence>
<keyword evidence="4" id="KW-0645">Protease</keyword>
<feature type="transmembrane region" description="Helical" evidence="2">
    <location>
        <begin position="44"/>
        <end position="64"/>
    </location>
</feature>
<keyword evidence="4" id="KW-0378">Hydrolase</keyword>
<organism evidence="4 5">
    <name type="scientific">Brooklawnia propionicigenes</name>
    <dbReference type="NCBI Taxonomy" id="3041175"/>
    <lineage>
        <taxon>Bacteria</taxon>
        <taxon>Bacillati</taxon>
        <taxon>Actinomycetota</taxon>
        <taxon>Actinomycetes</taxon>
        <taxon>Propionibacteriales</taxon>
        <taxon>Propionibacteriaceae</taxon>
        <taxon>Brooklawnia</taxon>
    </lineage>
</organism>
<evidence type="ECO:0000256" key="1">
    <source>
        <dbReference type="SAM" id="MobiDB-lite"/>
    </source>
</evidence>
<sequence length="338" mass="35747">MSDEPRPQVDDAQPNDAQIADTRDDSVPMPDPQTGRASTGWRPIVIYCLIAFGLAWLVSLPLWLGDGLASPLFLVCSVTMMLTPTISAVIVTKFIEHRPVLVTLGIKPRVGAGRTIGFLALALLVIWAVVLLGLVSSAIFGTYAFDLVGLSGFRQVLDSQLQAAGTSADSLNMPIRLLWALQFATVAVGAVINTLPAAGEEIGWRGYLFPRLLDRLGPGLAVLVSGVIWGLWHAPLILLGYNYPSNPVLGLVAMCVFTTGIGAILAWLAQRGGSIWPAALGHGALNAAAGGFMIIFADADFTVDTLSGTILGWGGWPVLVVAVVVLLVCRAFRPVSAR</sequence>
<keyword evidence="2" id="KW-0812">Transmembrane</keyword>
<feature type="region of interest" description="Disordered" evidence="1">
    <location>
        <begin position="1"/>
        <end position="37"/>
    </location>
</feature>
<keyword evidence="2" id="KW-0472">Membrane</keyword>
<evidence type="ECO:0000259" key="3">
    <source>
        <dbReference type="Pfam" id="PF02517"/>
    </source>
</evidence>
<dbReference type="InterPro" id="IPR042150">
    <property type="entry name" value="MmRce1-like"/>
</dbReference>
<dbReference type="GO" id="GO:0008237">
    <property type="term" value="F:metallopeptidase activity"/>
    <property type="evidence" value="ECO:0007669"/>
    <property type="project" value="UniProtKB-KW"/>
</dbReference>